<feature type="signal peptide" evidence="1">
    <location>
        <begin position="1"/>
        <end position="17"/>
    </location>
</feature>
<keyword evidence="1" id="KW-0732">Signal</keyword>
<organism evidence="2 3">
    <name type="scientific">Sorghum bicolor</name>
    <name type="common">Sorghum</name>
    <name type="synonym">Sorghum vulgare</name>
    <dbReference type="NCBI Taxonomy" id="4558"/>
    <lineage>
        <taxon>Eukaryota</taxon>
        <taxon>Viridiplantae</taxon>
        <taxon>Streptophyta</taxon>
        <taxon>Embryophyta</taxon>
        <taxon>Tracheophyta</taxon>
        <taxon>Spermatophyta</taxon>
        <taxon>Magnoliopsida</taxon>
        <taxon>Liliopsida</taxon>
        <taxon>Poales</taxon>
        <taxon>Poaceae</taxon>
        <taxon>PACMAD clade</taxon>
        <taxon>Panicoideae</taxon>
        <taxon>Andropogonodae</taxon>
        <taxon>Andropogoneae</taxon>
        <taxon>Sorghinae</taxon>
        <taxon>Sorghum</taxon>
    </lineage>
</organism>
<reference evidence="2 3" key="1">
    <citation type="journal article" date="2009" name="Nature">
        <title>The Sorghum bicolor genome and the diversification of grasses.</title>
        <authorList>
            <person name="Paterson A.H."/>
            <person name="Bowers J.E."/>
            <person name="Bruggmann R."/>
            <person name="Dubchak I."/>
            <person name="Grimwood J."/>
            <person name="Gundlach H."/>
            <person name="Haberer G."/>
            <person name="Hellsten U."/>
            <person name="Mitros T."/>
            <person name="Poliakov A."/>
            <person name="Schmutz J."/>
            <person name="Spannagl M."/>
            <person name="Tang H."/>
            <person name="Wang X."/>
            <person name="Wicker T."/>
            <person name="Bharti A.K."/>
            <person name="Chapman J."/>
            <person name="Feltus F.A."/>
            <person name="Gowik U."/>
            <person name="Grigoriev I.V."/>
            <person name="Lyons E."/>
            <person name="Maher C.A."/>
            <person name="Martis M."/>
            <person name="Narechania A."/>
            <person name="Otillar R.P."/>
            <person name="Penning B.W."/>
            <person name="Salamov A.A."/>
            <person name="Wang Y."/>
            <person name="Zhang L."/>
            <person name="Carpita N.C."/>
            <person name="Freeling M."/>
            <person name="Gingle A.R."/>
            <person name="Hash C.T."/>
            <person name="Keller B."/>
            <person name="Klein P."/>
            <person name="Kresovich S."/>
            <person name="McCann M.C."/>
            <person name="Ming R."/>
            <person name="Peterson D.G."/>
            <person name="Mehboob-ur-Rahman"/>
            <person name="Ware D."/>
            <person name="Westhoff P."/>
            <person name="Mayer K.F."/>
            <person name="Messing J."/>
            <person name="Rokhsar D.S."/>
        </authorList>
    </citation>
    <scope>NUCLEOTIDE SEQUENCE [LARGE SCALE GENOMIC DNA]</scope>
    <source>
        <strain evidence="3">cv. BTx623</strain>
    </source>
</reference>
<feature type="chain" id="PRO_5012280458" description="Secreted protein" evidence="1">
    <location>
        <begin position="18"/>
        <end position="72"/>
    </location>
</feature>
<dbReference type="InParanoid" id="A0A1W0VST4"/>
<reference evidence="3" key="2">
    <citation type="journal article" date="2018" name="Plant J.">
        <title>The Sorghum bicolor reference genome: improved assembly, gene annotations, a transcriptome atlas, and signatures of genome organization.</title>
        <authorList>
            <person name="McCormick R.F."/>
            <person name="Truong S.K."/>
            <person name="Sreedasyam A."/>
            <person name="Jenkins J."/>
            <person name="Shu S."/>
            <person name="Sims D."/>
            <person name="Kennedy M."/>
            <person name="Amirebrahimi M."/>
            <person name="Weers B.D."/>
            <person name="McKinley B."/>
            <person name="Mattison A."/>
            <person name="Morishige D.T."/>
            <person name="Grimwood J."/>
            <person name="Schmutz J."/>
            <person name="Mullet J.E."/>
        </authorList>
    </citation>
    <scope>NUCLEOTIDE SEQUENCE [LARGE SCALE GENOMIC DNA]</scope>
    <source>
        <strain evidence="3">cv. BTx623</strain>
    </source>
</reference>
<proteinExistence type="predicted"/>
<evidence type="ECO:0000313" key="3">
    <source>
        <dbReference type="Proteomes" id="UP000000768"/>
    </source>
</evidence>
<accession>A0A1W0VST4</accession>
<evidence type="ECO:0008006" key="4">
    <source>
        <dbReference type="Google" id="ProtNLM"/>
    </source>
</evidence>
<evidence type="ECO:0000256" key="1">
    <source>
        <dbReference type="SAM" id="SignalP"/>
    </source>
</evidence>
<gene>
    <name evidence="2" type="ORF">SORBI_3010G132550</name>
</gene>
<evidence type="ECO:0000313" key="2">
    <source>
        <dbReference type="EMBL" id="OQU76336.1"/>
    </source>
</evidence>
<keyword evidence="3" id="KW-1185">Reference proteome</keyword>
<name>A0A1W0VST4_SORBI</name>
<dbReference type="Proteomes" id="UP000000768">
    <property type="component" value="Chromosome 10"/>
</dbReference>
<dbReference type="AlphaFoldDB" id="A0A1W0VST4"/>
<dbReference type="Gramene" id="OQU76336">
    <property type="protein sequence ID" value="OQU76336"/>
    <property type="gene ID" value="SORBI_3010G132550"/>
</dbReference>
<dbReference type="EMBL" id="CM000769">
    <property type="protein sequence ID" value="OQU76336.1"/>
    <property type="molecule type" value="Genomic_DNA"/>
</dbReference>
<protein>
    <recommendedName>
        <fullName evidence="4">Secreted protein</fullName>
    </recommendedName>
</protein>
<sequence>MLAPALPSLSLSHRVVCTVVPCCCCPAATGSSAHYCWSSSRVQPAPTGLTASLIQEFSSFPQTEPPWAMASS</sequence>